<comment type="cofactor">
    <cofactor evidence="1">
        <name>Mn(2+)</name>
        <dbReference type="ChEBI" id="CHEBI:29035"/>
    </cofactor>
</comment>
<evidence type="ECO:0000256" key="16">
    <source>
        <dbReference type="SAM" id="Coils"/>
    </source>
</evidence>
<dbReference type="AlphaFoldDB" id="A0AAV8SNT6"/>
<evidence type="ECO:0000256" key="13">
    <source>
        <dbReference type="ARBA" id="ARBA00023158"/>
    </source>
</evidence>
<comment type="caution">
    <text evidence="19">The sequence shown here is derived from an EMBL/GenBank/DDBJ whole genome shotgun (WGS) entry which is preliminary data.</text>
</comment>
<evidence type="ECO:0000256" key="2">
    <source>
        <dbReference type="ARBA" id="ARBA00004123"/>
    </source>
</evidence>
<dbReference type="GO" id="GO:0016887">
    <property type="term" value="F:ATP hydrolysis activity"/>
    <property type="evidence" value="ECO:0007669"/>
    <property type="project" value="InterPro"/>
</dbReference>
<keyword evidence="9" id="KW-0067">ATP-binding</keyword>
<keyword evidence="20" id="KW-1185">Reference proteome</keyword>
<dbReference type="GO" id="GO:0006281">
    <property type="term" value="P:DNA repair"/>
    <property type="evidence" value="ECO:0007669"/>
    <property type="project" value="UniProtKB-KW"/>
</dbReference>
<evidence type="ECO:0000256" key="15">
    <source>
        <dbReference type="ARBA" id="ARBA00023242"/>
    </source>
</evidence>
<dbReference type="PANTHER" id="PTHR23336">
    <property type="entry name" value="ZINC FINGER CW-TYPE COILED-COIL DOMAIN PROTEIN 3"/>
    <property type="match status" value="1"/>
</dbReference>
<evidence type="ECO:0000256" key="17">
    <source>
        <dbReference type="SAM" id="MobiDB-lite"/>
    </source>
</evidence>
<dbReference type="Proteomes" id="UP001159364">
    <property type="component" value="Linkage Group LG10"/>
</dbReference>
<dbReference type="PANTHER" id="PTHR23336:SF44">
    <property type="entry name" value="PROTEIN MICRORCHIDIA 6"/>
    <property type="match status" value="1"/>
</dbReference>
<dbReference type="GO" id="GO:0031349">
    <property type="term" value="P:positive regulation of defense response"/>
    <property type="evidence" value="ECO:0007669"/>
    <property type="project" value="UniProtKB-ARBA"/>
</dbReference>
<keyword evidence="4" id="KW-0540">Nuclease</keyword>
<name>A0AAV8SNT6_9ROSI</name>
<evidence type="ECO:0000256" key="9">
    <source>
        <dbReference type="ARBA" id="ARBA00022840"/>
    </source>
</evidence>
<keyword evidence="8" id="KW-0378">Hydrolase</keyword>
<evidence type="ECO:0000313" key="19">
    <source>
        <dbReference type="EMBL" id="KAJ8753618.1"/>
    </source>
</evidence>
<keyword evidence="10" id="KW-0156">Chromatin regulator</keyword>
<feature type="compositionally biased region" description="Polar residues" evidence="17">
    <location>
        <begin position="63"/>
        <end position="78"/>
    </location>
</feature>
<keyword evidence="12 16" id="KW-0175">Coiled coil</keyword>
<keyword evidence="11" id="KW-0694">RNA-binding</keyword>
<organism evidence="19 20">
    <name type="scientific">Erythroxylum novogranatense</name>
    <dbReference type="NCBI Taxonomy" id="1862640"/>
    <lineage>
        <taxon>Eukaryota</taxon>
        <taxon>Viridiplantae</taxon>
        <taxon>Streptophyta</taxon>
        <taxon>Embryophyta</taxon>
        <taxon>Tracheophyta</taxon>
        <taxon>Spermatophyta</taxon>
        <taxon>Magnoliopsida</taxon>
        <taxon>eudicotyledons</taxon>
        <taxon>Gunneridae</taxon>
        <taxon>Pentapetalae</taxon>
        <taxon>rosids</taxon>
        <taxon>fabids</taxon>
        <taxon>Malpighiales</taxon>
        <taxon>Erythroxylaceae</taxon>
        <taxon>Erythroxylum</taxon>
    </lineage>
</organism>
<evidence type="ECO:0000256" key="7">
    <source>
        <dbReference type="ARBA" id="ARBA00022763"/>
    </source>
</evidence>
<reference evidence="19 20" key="1">
    <citation type="submission" date="2021-09" db="EMBL/GenBank/DDBJ databases">
        <title>Genomic insights and catalytic innovation underlie evolution of tropane alkaloids biosynthesis.</title>
        <authorList>
            <person name="Wang Y.-J."/>
            <person name="Tian T."/>
            <person name="Huang J.-P."/>
            <person name="Huang S.-X."/>
        </authorList>
    </citation>
    <scope>NUCLEOTIDE SEQUENCE [LARGE SCALE GENOMIC DNA]</scope>
    <source>
        <strain evidence="19">KIB-2018</strain>
        <tissue evidence="19">Leaf</tissue>
    </source>
</reference>
<dbReference type="FunFam" id="3.30.565.10:FF:000075">
    <property type="entry name" value="MORC family CW-type zinc finger protein 4"/>
    <property type="match status" value="1"/>
</dbReference>
<dbReference type="GO" id="GO:0006325">
    <property type="term" value="P:chromatin organization"/>
    <property type="evidence" value="ECO:0007669"/>
    <property type="project" value="UniProtKB-KW"/>
</dbReference>
<evidence type="ECO:0000313" key="20">
    <source>
        <dbReference type="Proteomes" id="UP001159364"/>
    </source>
</evidence>
<accession>A0AAV8SNT6</accession>
<evidence type="ECO:0000256" key="8">
    <source>
        <dbReference type="ARBA" id="ARBA00022801"/>
    </source>
</evidence>
<feature type="region of interest" description="Disordered" evidence="17">
    <location>
        <begin position="33"/>
        <end position="78"/>
    </location>
</feature>
<evidence type="ECO:0000256" key="11">
    <source>
        <dbReference type="ARBA" id="ARBA00022884"/>
    </source>
</evidence>
<dbReference type="GO" id="GO:0003723">
    <property type="term" value="F:RNA binding"/>
    <property type="evidence" value="ECO:0007669"/>
    <property type="project" value="UniProtKB-KW"/>
</dbReference>
<sequence>MLVNMKAVKLELDLIDSGVQGKKNDKTLLAKRPKVVAQATRQESEENKVSNDVSNGQSSSSVLEQGQSPGHDTGVSSRSTICAAPIRRQFWKAGIYEDTHGPKVIVQSNKSYLHVHPLFLHSNATSHKWAFGAIAELLDNAVDEIQNGATYVTIDKISNPRDASPVLLIQDDGGGMDPEAIRRCMSFGFSDKNSKMAIGQYGNGFKTSTMRLGADVIVFTRRTANSVLTQSVGLLSYTFLRQMGHNRIVVPMVDYEFNKLTGNFGFSNWRGKEQVMSNLSMLLQWSPFSTEVELLKQFDDIGSQGTKVIIYNLWLSDDGNMELDFDTDPADIRISGDIKKVEALPAWRKMNEEHIANRLHYSLRAYLSILYLRIPDTFKIVLRGQVVVHHNLANDLKFVEYILYKPHTVGSLEAQVVTTIGFLKEAPHISVHGFNVYHKNRLILPYWRVVNYADSRGRGVVGVLEANFIEPTHNKQDFERTPLFQKLESRLKEMTWEYWDFHCGLIGYQVKKKPLASEPIDKIKPVILNKSSAVGSRVTSATGIHMKRKAVPDVMELENVKRQAQVGTLAIVSGHSLGTKPASIDASQSECQEAASLMQENKKLQARCLEKEKTLEELGLKVTELRSELGGVQLEYERLTAELASLEAIKEENDVNM</sequence>
<keyword evidence="5" id="KW-0547">Nucleotide-binding</keyword>
<proteinExistence type="inferred from homology"/>
<dbReference type="InterPro" id="IPR036890">
    <property type="entry name" value="HATPase_C_sf"/>
</dbReference>
<dbReference type="Pfam" id="PF13589">
    <property type="entry name" value="HATPase_c_3"/>
    <property type="match status" value="1"/>
</dbReference>
<evidence type="ECO:0000256" key="6">
    <source>
        <dbReference type="ARBA" id="ARBA00022759"/>
    </source>
</evidence>
<dbReference type="GO" id="GO:0004519">
    <property type="term" value="F:endonuclease activity"/>
    <property type="evidence" value="ECO:0007669"/>
    <property type="project" value="UniProtKB-KW"/>
</dbReference>
<evidence type="ECO:0000256" key="12">
    <source>
        <dbReference type="ARBA" id="ARBA00023054"/>
    </source>
</evidence>
<evidence type="ECO:0000256" key="14">
    <source>
        <dbReference type="ARBA" id="ARBA00023204"/>
    </source>
</evidence>
<keyword evidence="14" id="KW-0234">DNA repair</keyword>
<dbReference type="InterPro" id="IPR045261">
    <property type="entry name" value="MORC_ATPase"/>
</dbReference>
<feature type="compositionally biased region" description="Low complexity" evidence="17">
    <location>
        <begin position="50"/>
        <end position="62"/>
    </location>
</feature>
<evidence type="ECO:0000256" key="3">
    <source>
        <dbReference type="ARBA" id="ARBA00007845"/>
    </source>
</evidence>
<feature type="domain" description="Morc S5" evidence="18">
    <location>
        <begin position="361"/>
        <end position="499"/>
    </location>
</feature>
<comment type="subcellular location">
    <subcellularLocation>
        <location evidence="2">Nucleus</location>
    </subcellularLocation>
</comment>
<dbReference type="SUPFAM" id="SSF55874">
    <property type="entry name" value="ATPase domain of HSP90 chaperone/DNA topoisomerase II/histidine kinase"/>
    <property type="match status" value="1"/>
</dbReference>
<dbReference type="InterPro" id="IPR041006">
    <property type="entry name" value="Morc_S5"/>
</dbReference>
<dbReference type="Pfam" id="PF17942">
    <property type="entry name" value="Morc6_S5"/>
    <property type="match status" value="1"/>
</dbReference>
<keyword evidence="13" id="KW-0943">RNA-mediated gene silencing</keyword>
<evidence type="ECO:0000259" key="18">
    <source>
        <dbReference type="Pfam" id="PF17942"/>
    </source>
</evidence>
<feature type="coiled-coil region" evidence="16">
    <location>
        <begin position="594"/>
        <end position="656"/>
    </location>
</feature>
<gene>
    <name evidence="19" type="ORF">K2173_022859</name>
</gene>
<protein>
    <recommendedName>
        <fullName evidence="18">Morc S5 domain-containing protein</fullName>
    </recommendedName>
</protein>
<keyword evidence="7" id="KW-0227">DNA damage</keyword>
<dbReference type="GO" id="GO:0005634">
    <property type="term" value="C:nucleus"/>
    <property type="evidence" value="ECO:0007669"/>
    <property type="project" value="UniProtKB-SubCell"/>
</dbReference>
<dbReference type="GO" id="GO:0005524">
    <property type="term" value="F:ATP binding"/>
    <property type="evidence" value="ECO:0007669"/>
    <property type="project" value="UniProtKB-KW"/>
</dbReference>
<dbReference type="EMBL" id="JAIWQS010000010">
    <property type="protein sequence ID" value="KAJ8753618.1"/>
    <property type="molecule type" value="Genomic_DNA"/>
</dbReference>
<evidence type="ECO:0000256" key="10">
    <source>
        <dbReference type="ARBA" id="ARBA00022853"/>
    </source>
</evidence>
<evidence type="ECO:0000256" key="4">
    <source>
        <dbReference type="ARBA" id="ARBA00022722"/>
    </source>
</evidence>
<keyword evidence="6" id="KW-0255">Endonuclease</keyword>
<dbReference type="Gene3D" id="3.30.565.10">
    <property type="entry name" value="Histidine kinase-like ATPase, C-terminal domain"/>
    <property type="match status" value="1"/>
</dbReference>
<evidence type="ECO:0000256" key="1">
    <source>
        <dbReference type="ARBA" id="ARBA00001936"/>
    </source>
</evidence>
<dbReference type="GO" id="GO:0031047">
    <property type="term" value="P:regulatory ncRNA-mediated gene silencing"/>
    <property type="evidence" value="ECO:0007669"/>
    <property type="project" value="UniProtKB-KW"/>
</dbReference>
<keyword evidence="15" id="KW-0539">Nucleus</keyword>
<evidence type="ECO:0000256" key="5">
    <source>
        <dbReference type="ARBA" id="ARBA00022741"/>
    </source>
</evidence>
<comment type="similarity">
    <text evidence="3">Belongs to the MORC ATPase protein family.</text>
</comment>